<evidence type="ECO:0000313" key="3">
    <source>
        <dbReference type="Proteomes" id="UP000178068"/>
    </source>
</evidence>
<keyword evidence="1" id="KW-1133">Transmembrane helix</keyword>
<proteinExistence type="predicted"/>
<dbReference type="STRING" id="1802603.A3F35_00720"/>
<accession>A0A1G1WNK0</accession>
<organism evidence="2 3">
    <name type="scientific">Candidatus Woykebacteria bacterium RIFCSPHIGHO2_12_FULL_45_10</name>
    <dbReference type="NCBI Taxonomy" id="1802603"/>
    <lineage>
        <taxon>Bacteria</taxon>
        <taxon>Candidatus Woykeibacteriota</taxon>
    </lineage>
</organism>
<evidence type="ECO:0000256" key="1">
    <source>
        <dbReference type="SAM" id="Phobius"/>
    </source>
</evidence>
<dbReference type="Proteomes" id="UP000178068">
    <property type="component" value="Unassembled WGS sequence"/>
</dbReference>
<keyword evidence="1" id="KW-0472">Membrane</keyword>
<name>A0A1G1WNK0_9BACT</name>
<protein>
    <submittedName>
        <fullName evidence="2">Uncharacterized protein</fullName>
    </submittedName>
</protein>
<comment type="caution">
    <text evidence="2">The sequence shown here is derived from an EMBL/GenBank/DDBJ whole genome shotgun (WGS) entry which is preliminary data.</text>
</comment>
<reference evidence="2 3" key="1">
    <citation type="journal article" date="2016" name="Nat. Commun.">
        <title>Thousands of microbial genomes shed light on interconnected biogeochemical processes in an aquifer system.</title>
        <authorList>
            <person name="Anantharaman K."/>
            <person name="Brown C.T."/>
            <person name="Hug L.A."/>
            <person name="Sharon I."/>
            <person name="Castelle C.J."/>
            <person name="Probst A.J."/>
            <person name="Thomas B.C."/>
            <person name="Singh A."/>
            <person name="Wilkins M.J."/>
            <person name="Karaoz U."/>
            <person name="Brodie E.L."/>
            <person name="Williams K.H."/>
            <person name="Hubbard S.S."/>
            <person name="Banfield J.F."/>
        </authorList>
    </citation>
    <scope>NUCLEOTIDE SEQUENCE [LARGE SCALE GENOMIC DNA]</scope>
</reference>
<dbReference type="AlphaFoldDB" id="A0A1G1WNK0"/>
<gene>
    <name evidence="2" type="ORF">A3F35_00720</name>
</gene>
<dbReference type="EMBL" id="MHCZ01000038">
    <property type="protein sequence ID" value="OGY29263.1"/>
    <property type="molecule type" value="Genomic_DNA"/>
</dbReference>
<keyword evidence="1" id="KW-0812">Transmembrane</keyword>
<feature type="transmembrane region" description="Helical" evidence="1">
    <location>
        <begin position="21"/>
        <end position="43"/>
    </location>
</feature>
<evidence type="ECO:0000313" key="2">
    <source>
        <dbReference type="EMBL" id="OGY29263.1"/>
    </source>
</evidence>
<sequence length="340" mass="37708">MAKIDLSIENLRTKKASEKRAWGKFIRLFLLIVFLFFVGNLFVQIPPLIKKIQRPFETYGKGFANSKKLDLSSRASLLLLNYDREGRLEQAWVATYEASGKQISFVIIPTEIPITTKLDRKLSLRELIQEDFDRAFWEVATLVGSPLEGYVAFSDSSRFSQESILSARKSVLSLGFFLTLSAQKSWLDGHLKTNLTLGDLFNVFRSFKAVSTEALNFVDLGESVTGSSFDNEKLTNQTKPIFIDSEVADEAASVKIINGSQVPGAGALFKRLVTNLGGRVVGVDSQKSSATIIKVSTDKKKLATKISRFLDTKVEREKGEPAADVVIILGADLVKKLDLN</sequence>